<name>A0A428MTK9_9BACI</name>
<evidence type="ECO:0000256" key="5">
    <source>
        <dbReference type="ARBA" id="ARBA00023002"/>
    </source>
</evidence>
<keyword evidence="3 6" id="KW-0274">FAD</keyword>
<dbReference type="InterPro" id="IPR022890">
    <property type="entry name" value="Fd--NADP_Rdtase_type_2"/>
</dbReference>
<dbReference type="InterPro" id="IPR050097">
    <property type="entry name" value="Ferredoxin-NADP_redctase_2"/>
</dbReference>
<feature type="binding site" evidence="6">
    <location>
        <position position="88"/>
    </location>
    <ligand>
        <name>FAD</name>
        <dbReference type="ChEBI" id="CHEBI:57692"/>
    </ligand>
</feature>
<keyword evidence="4 6" id="KW-0521">NADP</keyword>
<keyword evidence="2 6" id="KW-0285">Flavoprotein</keyword>
<dbReference type="GO" id="GO:0050660">
    <property type="term" value="F:flavin adenine dinucleotide binding"/>
    <property type="evidence" value="ECO:0007669"/>
    <property type="project" value="UniProtKB-UniRule"/>
</dbReference>
<gene>
    <name evidence="9" type="ORF">D7Z54_31120</name>
</gene>
<keyword evidence="10" id="KW-1185">Reference proteome</keyword>
<dbReference type="Pfam" id="PF07992">
    <property type="entry name" value="Pyr_redox_2"/>
    <property type="match status" value="1"/>
</dbReference>
<evidence type="ECO:0000313" key="9">
    <source>
        <dbReference type="EMBL" id="RSL29450.1"/>
    </source>
</evidence>
<keyword evidence="7" id="KW-0812">Transmembrane</keyword>
<dbReference type="AlphaFoldDB" id="A0A428MTK9"/>
<feature type="binding site" evidence="6">
    <location>
        <position position="122"/>
    </location>
    <ligand>
        <name>FAD</name>
        <dbReference type="ChEBI" id="CHEBI:57692"/>
    </ligand>
</feature>
<proteinExistence type="inferred from homology"/>
<feature type="binding site" evidence="6">
    <location>
        <position position="48"/>
    </location>
    <ligand>
        <name>FAD</name>
        <dbReference type="ChEBI" id="CHEBI:57692"/>
    </ligand>
</feature>
<comment type="similarity">
    <text evidence="6">Belongs to the ferredoxin--NADP reductase type 2 family.</text>
</comment>
<accession>A0A428MTK9</accession>
<dbReference type="PRINTS" id="PR00469">
    <property type="entry name" value="PNDRDTASEII"/>
</dbReference>
<dbReference type="EC" id="1.18.1.2" evidence="6"/>
<keyword evidence="5 6" id="KW-0560">Oxidoreductase</keyword>
<keyword evidence="7" id="KW-1133">Transmembrane helix</keyword>
<protein>
    <recommendedName>
        <fullName evidence="6">Ferredoxin--NADP reductase</fullName>
        <shortName evidence="6">FNR</shortName>
        <shortName evidence="6">Fd-NADP(+) reductase</shortName>
        <ecNumber evidence="6">1.18.1.2</ecNumber>
    </recommendedName>
</protein>
<feature type="transmembrane region" description="Helical" evidence="7">
    <location>
        <begin position="6"/>
        <end position="26"/>
    </location>
</feature>
<evidence type="ECO:0000259" key="8">
    <source>
        <dbReference type="Pfam" id="PF07992"/>
    </source>
</evidence>
<dbReference type="EMBL" id="RBVX01000066">
    <property type="protein sequence ID" value="RSL29450.1"/>
    <property type="molecule type" value="Genomic_DNA"/>
</dbReference>
<evidence type="ECO:0000256" key="4">
    <source>
        <dbReference type="ARBA" id="ARBA00022857"/>
    </source>
</evidence>
<comment type="caution">
    <text evidence="9">The sequence shown here is derived from an EMBL/GenBank/DDBJ whole genome shotgun (WGS) entry which is preliminary data.</text>
</comment>
<feature type="binding site" evidence="6">
    <location>
        <position position="35"/>
    </location>
    <ligand>
        <name>FAD</name>
        <dbReference type="ChEBI" id="CHEBI:57692"/>
    </ligand>
</feature>
<evidence type="ECO:0000256" key="7">
    <source>
        <dbReference type="SAM" id="Phobius"/>
    </source>
</evidence>
<dbReference type="RefSeq" id="WP_125562497.1">
    <property type="nucleotide sequence ID" value="NZ_RBVX01000066.1"/>
</dbReference>
<feature type="binding site" evidence="6">
    <location>
        <position position="284"/>
    </location>
    <ligand>
        <name>FAD</name>
        <dbReference type="ChEBI" id="CHEBI:57692"/>
    </ligand>
</feature>
<feature type="domain" description="FAD/NAD(P)-binding" evidence="8">
    <location>
        <begin position="6"/>
        <end position="302"/>
    </location>
</feature>
<keyword evidence="7" id="KW-0472">Membrane</keyword>
<comment type="cofactor">
    <cofactor evidence="6">
        <name>FAD</name>
        <dbReference type="ChEBI" id="CHEBI:57692"/>
    </cofactor>
    <text evidence="6">Binds 1 FAD per subunit.</text>
</comment>
<comment type="catalytic activity">
    <reaction evidence="6">
        <text>2 reduced [2Fe-2S]-[ferredoxin] + NADP(+) + H(+) = 2 oxidized [2Fe-2S]-[ferredoxin] + NADPH</text>
        <dbReference type="Rhea" id="RHEA:20125"/>
        <dbReference type="Rhea" id="RHEA-COMP:10000"/>
        <dbReference type="Rhea" id="RHEA-COMP:10001"/>
        <dbReference type="ChEBI" id="CHEBI:15378"/>
        <dbReference type="ChEBI" id="CHEBI:33737"/>
        <dbReference type="ChEBI" id="CHEBI:33738"/>
        <dbReference type="ChEBI" id="CHEBI:57783"/>
        <dbReference type="ChEBI" id="CHEBI:58349"/>
        <dbReference type="EC" id="1.18.1.2"/>
    </reaction>
</comment>
<dbReference type="Gene3D" id="3.50.50.60">
    <property type="entry name" value="FAD/NAD(P)-binding domain"/>
    <property type="match status" value="2"/>
</dbReference>
<dbReference type="GO" id="GO:0050661">
    <property type="term" value="F:NADP binding"/>
    <property type="evidence" value="ECO:0007669"/>
    <property type="project" value="UniProtKB-UniRule"/>
</dbReference>
<sequence length="339" mass="37560">MKEDIYDVTIIGAGPIGLFTAFYAGMRQMSVKIVDSMPQTGGQLSALYPDKYIYDVAGFPKVKAQELVDQLYDQANTFSPTVCLNESVEHVVRREDETFELVTSEGVHHSRTIIITAGAGAFQPRKLKVEHADHYENHSLHYFIKKLERFRDRNVLVCGGGDSAVDWALALDEITDNVTLIHRRDNFRAHEHSLELLKQSKIRVQTPYEISQLLGTDQHIEQVMLQEVKGDTTELLDVDDVIVNFGFVTSLGPLKTWGLDIEKNAIRVNSKMETSIPGIYAAGDVCTYDGKVKLIATGFGEAPTAVNYAKSSVDPKAKLHAGHSTSIFDESAKAALSTK</sequence>
<dbReference type="GO" id="GO:0004324">
    <property type="term" value="F:ferredoxin-NADP+ reductase activity"/>
    <property type="evidence" value="ECO:0007669"/>
    <property type="project" value="UniProtKB-UniRule"/>
</dbReference>
<dbReference type="HAMAP" id="MF_01685">
    <property type="entry name" value="FENR2"/>
    <property type="match status" value="1"/>
</dbReference>
<organism evidence="9 10">
    <name type="scientific">Salibacterium salarium</name>
    <dbReference type="NCBI Taxonomy" id="284579"/>
    <lineage>
        <taxon>Bacteria</taxon>
        <taxon>Bacillati</taxon>
        <taxon>Bacillota</taxon>
        <taxon>Bacilli</taxon>
        <taxon>Bacillales</taxon>
        <taxon>Bacillaceae</taxon>
    </lineage>
</organism>
<feature type="binding site" evidence="6">
    <location>
        <position position="43"/>
    </location>
    <ligand>
        <name>FAD</name>
        <dbReference type="ChEBI" id="CHEBI:57692"/>
    </ligand>
</feature>
<evidence type="ECO:0000256" key="6">
    <source>
        <dbReference type="HAMAP-Rule" id="MF_01685"/>
    </source>
</evidence>
<dbReference type="SUPFAM" id="SSF51905">
    <property type="entry name" value="FAD/NAD(P)-binding domain"/>
    <property type="match status" value="1"/>
</dbReference>
<dbReference type="PRINTS" id="PR00368">
    <property type="entry name" value="FADPNR"/>
</dbReference>
<evidence type="ECO:0000256" key="2">
    <source>
        <dbReference type="ARBA" id="ARBA00022630"/>
    </source>
</evidence>
<dbReference type="InterPro" id="IPR036188">
    <property type="entry name" value="FAD/NAD-bd_sf"/>
</dbReference>
<reference evidence="9 10" key="1">
    <citation type="submission" date="2018-10" db="EMBL/GenBank/DDBJ databases">
        <title>Draft genome sequence of Bacillus salarius IM0101, isolated from a hypersaline soil in Inner Mongolia, China.</title>
        <authorList>
            <person name="Yamprayoonswat W."/>
            <person name="Boonvisut S."/>
            <person name="Jumpathong W."/>
            <person name="Sittihan S."/>
            <person name="Ruangsuj P."/>
            <person name="Wanthongcharoen S."/>
            <person name="Thongpramul N."/>
            <person name="Pimmason S."/>
            <person name="Yu B."/>
            <person name="Yasawong M."/>
        </authorList>
    </citation>
    <scope>NUCLEOTIDE SEQUENCE [LARGE SCALE GENOMIC DNA]</scope>
    <source>
        <strain evidence="9 10">IM0101</strain>
    </source>
</reference>
<comment type="caution">
    <text evidence="6">Lacks conserved residue(s) required for the propagation of feature annotation.</text>
</comment>
<evidence type="ECO:0000256" key="1">
    <source>
        <dbReference type="ARBA" id="ARBA00011738"/>
    </source>
</evidence>
<dbReference type="PANTHER" id="PTHR48105">
    <property type="entry name" value="THIOREDOXIN REDUCTASE 1-RELATED-RELATED"/>
    <property type="match status" value="1"/>
</dbReference>
<evidence type="ECO:0000256" key="3">
    <source>
        <dbReference type="ARBA" id="ARBA00022827"/>
    </source>
</evidence>
<dbReference type="Proteomes" id="UP000275076">
    <property type="component" value="Unassembled WGS sequence"/>
</dbReference>
<dbReference type="InterPro" id="IPR023753">
    <property type="entry name" value="FAD/NAD-binding_dom"/>
</dbReference>
<feature type="binding site" evidence="6">
    <location>
        <position position="325"/>
    </location>
    <ligand>
        <name>FAD</name>
        <dbReference type="ChEBI" id="CHEBI:57692"/>
    </ligand>
</feature>
<dbReference type="OrthoDB" id="9806179at2"/>
<comment type="subunit">
    <text evidence="1 6">Homodimer.</text>
</comment>
<evidence type="ECO:0000313" key="10">
    <source>
        <dbReference type="Proteomes" id="UP000275076"/>
    </source>
</evidence>